<dbReference type="PANTHER" id="PTHR10794">
    <property type="entry name" value="ABHYDROLASE DOMAIN-CONTAINING PROTEIN"/>
    <property type="match status" value="1"/>
</dbReference>
<evidence type="ECO:0000313" key="3">
    <source>
        <dbReference type="EMBL" id="KAL0480562.1"/>
    </source>
</evidence>
<dbReference type="GO" id="GO:0051793">
    <property type="term" value="P:medium-chain fatty acid catabolic process"/>
    <property type="evidence" value="ECO:0007669"/>
    <property type="project" value="TreeGrafter"/>
</dbReference>
<comment type="caution">
    <text evidence="3">The sequence shown here is derived from an EMBL/GenBank/DDBJ whole genome shotgun (WGS) entry which is preliminary data.</text>
</comment>
<proteinExistence type="inferred from homology"/>
<evidence type="ECO:0000256" key="1">
    <source>
        <dbReference type="ARBA" id="ARBA00010884"/>
    </source>
</evidence>
<dbReference type="GO" id="GO:0047372">
    <property type="term" value="F:monoacylglycerol lipase activity"/>
    <property type="evidence" value="ECO:0007669"/>
    <property type="project" value="TreeGrafter"/>
</dbReference>
<name>A0AAW2YWA6_9EUKA</name>
<dbReference type="GO" id="GO:0051792">
    <property type="term" value="P:medium-chain fatty acid biosynthetic process"/>
    <property type="evidence" value="ECO:0007669"/>
    <property type="project" value="TreeGrafter"/>
</dbReference>
<dbReference type="Proteomes" id="UP001431209">
    <property type="component" value="Unassembled WGS sequence"/>
</dbReference>
<dbReference type="PIRSF" id="PIRSF005211">
    <property type="entry name" value="Ab_hydro_YheT"/>
    <property type="match status" value="1"/>
</dbReference>
<dbReference type="Gene3D" id="3.40.50.1820">
    <property type="entry name" value="alpha/beta hydrolase"/>
    <property type="match status" value="1"/>
</dbReference>
<evidence type="ECO:0000256" key="2">
    <source>
        <dbReference type="PIRSR" id="PIRSR005211-1"/>
    </source>
</evidence>
<dbReference type="InterPro" id="IPR012020">
    <property type="entry name" value="ABHD4"/>
</dbReference>
<sequence>MVGVTLILVALLLLYLLYYWFVVCQPVNLHFAETTNNKSIIDSIANFKQSFRPTIWCFNTHLQTIYNVLLRPNIIVDYFSELFVFNCGGEILLDWVEDPALMAQKNKDVEEQDKSTVVVLSGVCGGSQEIEIKHFVAVCKKAGHRVVVVNYRGAQTRLKTERFGLDENDLEVVINHIRKSVGQRSHMIGVGFSLGSNILVRYLGKAGKNTPLSCCMSISNPYNLNTATKMLRNPVASKVYDKVFTTKRKDMVMRHLDIYSKSPDFDIKKFESISSTREFDDVISRFIVKYDNVDDFYNFSSCESYIPKIQVPTLFLNSLDDPISSQESIPTQLIKNNTHCILATTARGGHVAWIEGMVPTGPSWMEHTCMQYIQAVINTTN</sequence>
<feature type="active site" description="Charge relay system" evidence="2">
    <location>
        <position position="193"/>
    </location>
</feature>
<evidence type="ECO:0000313" key="4">
    <source>
        <dbReference type="Proteomes" id="UP001431209"/>
    </source>
</evidence>
<comment type="similarity">
    <text evidence="1">Belongs to the AB hydrolase superfamily. AB hydrolase 4 family.</text>
</comment>
<gene>
    <name evidence="3" type="ORF">AKO1_006813</name>
</gene>
<organism evidence="3 4">
    <name type="scientific">Acrasis kona</name>
    <dbReference type="NCBI Taxonomy" id="1008807"/>
    <lineage>
        <taxon>Eukaryota</taxon>
        <taxon>Discoba</taxon>
        <taxon>Heterolobosea</taxon>
        <taxon>Tetramitia</taxon>
        <taxon>Eutetramitia</taxon>
        <taxon>Acrasidae</taxon>
        <taxon>Acrasis</taxon>
    </lineage>
</organism>
<dbReference type="PANTHER" id="PTHR10794:SF63">
    <property type="entry name" value="ALPHA_BETA HYDROLASE 1, ISOFORM A"/>
    <property type="match status" value="1"/>
</dbReference>
<feature type="active site" description="Charge relay system" evidence="2">
    <location>
        <position position="350"/>
    </location>
</feature>
<keyword evidence="4" id="KW-1185">Reference proteome</keyword>
<feature type="active site" description="Charge relay system" evidence="2">
    <location>
        <position position="321"/>
    </location>
</feature>
<dbReference type="GO" id="GO:0008126">
    <property type="term" value="F:acetylesterase activity"/>
    <property type="evidence" value="ECO:0007669"/>
    <property type="project" value="TreeGrafter"/>
</dbReference>
<dbReference type="InterPro" id="IPR029058">
    <property type="entry name" value="AB_hydrolase_fold"/>
</dbReference>
<reference evidence="3 4" key="1">
    <citation type="submission" date="2024-03" db="EMBL/GenBank/DDBJ databases">
        <title>The Acrasis kona genome and developmental transcriptomes reveal deep origins of eukaryotic multicellular pathways.</title>
        <authorList>
            <person name="Sheikh S."/>
            <person name="Fu C.-J."/>
            <person name="Brown M.W."/>
            <person name="Baldauf S.L."/>
        </authorList>
    </citation>
    <scope>NUCLEOTIDE SEQUENCE [LARGE SCALE GENOMIC DNA]</scope>
    <source>
        <strain evidence="3 4">ATCC MYA-3509</strain>
    </source>
</reference>
<accession>A0AAW2YWA6</accession>
<dbReference type="AlphaFoldDB" id="A0AAW2YWA6"/>
<protein>
    <submittedName>
        <fullName evidence="3">ABHD1</fullName>
    </submittedName>
</protein>
<dbReference type="InterPro" id="IPR050960">
    <property type="entry name" value="AB_hydrolase_4_sf"/>
</dbReference>
<dbReference type="EMBL" id="JAOPGA020000668">
    <property type="protein sequence ID" value="KAL0480562.1"/>
    <property type="molecule type" value="Genomic_DNA"/>
</dbReference>
<dbReference type="SUPFAM" id="SSF53474">
    <property type="entry name" value="alpha/beta-Hydrolases"/>
    <property type="match status" value="1"/>
</dbReference>